<dbReference type="Proteomes" id="UP000499080">
    <property type="component" value="Unassembled WGS sequence"/>
</dbReference>
<protein>
    <submittedName>
        <fullName evidence="1">Uncharacterized protein</fullName>
    </submittedName>
</protein>
<evidence type="ECO:0000313" key="2">
    <source>
        <dbReference type="Proteomes" id="UP000499080"/>
    </source>
</evidence>
<proteinExistence type="predicted"/>
<dbReference type="AlphaFoldDB" id="A0A4Y2V9W3"/>
<dbReference type="OrthoDB" id="6461030at2759"/>
<keyword evidence="2" id="KW-1185">Reference proteome</keyword>
<reference evidence="1 2" key="1">
    <citation type="journal article" date="2019" name="Sci. Rep.">
        <title>Orb-weaving spider Araneus ventricosus genome elucidates the spidroin gene catalogue.</title>
        <authorList>
            <person name="Kono N."/>
            <person name="Nakamura H."/>
            <person name="Ohtoshi R."/>
            <person name="Moran D.A.P."/>
            <person name="Shinohara A."/>
            <person name="Yoshida Y."/>
            <person name="Fujiwara M."/>
            <person name="Mori M."/>
            <person name="Tomita M."/>
            <person name="Arakawa K."/>
        </authorList>
    </citation>
    <scope>NUCLEOTIDE SEQUENCE [LARGE SCALE GENOMIC DNA]</scope>
</reference>
<dbReference type="EMBL" id="BGPR01045241">
    <property type="protein sequence ID" value="GBO22105.1"/>
    <property type="molecule type" value="Genomic_DNA"/>
</dbReference>
<gene>
    <name evidence="1" type="ORF">AVEN_244432_1</name>
</gene>
<evidence type="ECO:0000313" key="1">
    <source>
        <dbReference type="EMBL" id="GBO22105.1"/>
    </source>
</evidence>
<comment type="caution">
    <text evidence="1">The sequence shown here is derived from an EMBL/GenBank/DDBJ whole genome shotgun (WGS) entry which is preliminary data.</text>
</comment>
<name>A0A4Y2V9W3_ARAVE</name>
<sequence>MKQGTKALRKRHFVSIMSAPKCLNKKHLQLHWFPETYNYRVGLETPNGVLRCLVNTLPCNSARDSISLSAQLTARTAGSFHVVIRRPLFYMRVRRSFRETYFPEINRLGTFSLTQFSVLMSAAVDPAWGEIDFVQNGCLNHPINVRWDVQVICEPSL</sequence>
<organism evidence="1 2">
    <name type="scientific">Araneus ventricosus</name>
    <name type="common">Orbweaver spider</name>
    <name type="synonym">Epeira ventricosa</name>
    <dbReference type="NCBI Taxonomy" id="182803"/>
    <lineage>
        <taxon>Eukaryota</taxon>
        <taxon>Metazoa</taxon>
        <taxon>Ecdysozoa</taxon>
        <taxon>Arthropoda</taxon>
        <taxon>Chelicerata</taxon>
        <taxon>Arachnida</taxon>
        <taxon>Araneae</taxon>
        <taxon>Araneomorphae</taxon>
        <taxon>Entelegynae</taxon>
        <taxon>Araneoidea</taxon>
        <taxon>Araneidae</taxon>
        <taxon>Araneus</taxon>
    </lineage>
</organism>
<accession>A0A4Y2V9W3</accession>